<dbReference type="PROSITE" id="PS01285">
    <property type="entry name" value="FA58C_1"/>
    <property type="match status" value="1"/>
</dbReference>
<reference evidence="14 15" key="1">
    <citation type="journal article" date="2018" name="Sci. Rep.">
        <title>Comparative analysis of the Pocillopora damicornis genome highlights role of immune system in coral evolution.</title>
        <authorList>
            <person name="Cunning R."/>
            <person name="Bay R.A."/>
            <person name="Gillette P."/>
            <person name="Baker A.C."/>
            <person name="Traylor-Knowles N."/>
        </authorList>
    </citation>
    <scope>NUCLEOTIDE SEQUENCE [LARGE SCALE GENOMIC DNA]</scope>
    <source>
        <strain evidence="14">RSMAS</strain>
        <tissue evidence="14">Whole animal</tissue>
    </source>
</reference>
<evidence type="ECO:0000256" key="6">
    <source>
        <dbReference type="ARBA" id="ARBA00022989"/>
    </source>
</evidence>
<dbReference type="InterPro" id="IPR006585">
    <property type="entry name" value="FTP1"/>
</dbReference>
<feature type="compositionally biased region" description="Basic and acidic residues" evidence="10">
    <location>
        <begin position="1032"/>
        <end position="1042"/>
    </location>
</feature>
<name>A0A3M6URL4_POCDA</name>
<feature type="region of interest" description="Disordered" evidence="10">
    <location>
        <begin position="1023"/>
        <end position="1042"/>
    </location>
</feature>
<dbReference type="EMBL" id="RCHS01000870">
    <property type="protein sequence ID" value="RMX56302.1"/>
    <property type="molecule type" value="Genomic_DNA"/>
</dbReference>
<gene>
    <name evidence="14" type="ORF">pdam_00021639</name>
</gene>
<sequence length="1042" mass="116426">MENGAIPDNKIAATSELSAAKNGRLNYTSGSSWCHSQADHWVKNYTLQFSNDGKTWMVYREGGQIKTFQGNSDRASEVKHVLYESVEAHHLRVLPNAYYGAVCMRMEVFGVKQKPKNFALGKATLQSSTFNNTQLGVSGVSEKAVDGNNPVVVNNPQCQGFYSFVNFKASAVCFTNPLTTGRYVGISTVRAQFLELCEVEIYFRDNLAFGKQTDQSSVSFGGLSSRTVDGISNTDYYANSCTHTDREYNPWWRVDLGQVEQVSEVYLVNQENEWFFRQDNFEIRVGTVSNNGGITNPKCGDRQSYSLPRGKGVSFFCRPALFGRYVTIRSLRTDLEHFTLCEVEFIIYSQLTPACQMQAIGVASTYTLADASFSASTERTNFEAVRGRLNAYKGWSPGTNDRSDDYLQVDLWYEFLICAVATQGRSTSDDWTTEYKLQLSLDGSTFVVYKENNVDKIFHGNSGRHEIVKHNLRNARARFIRFQPVKFVRNKALRVEVYGVLISRVPSQAPSDLNLSATSSTSITATWQLPPSYSRHGIIAGFKLLYKKKGLMESIHVVTINGGTALSGSILMLAFTSHGDGPKSSVVVERTMEDELNGGPADVFSAHVNKTTLNISWAPLPREQSNGGIILYDVKEELLSRGKRLKKSPLSSKTFNTTNTFILLRGLLLCSQYQVSVRAYTKVGPGPYGPPVKLPRTTDPGTPWGLSTSNVGTTRVSLEWKEPELTTREGISYRVKYLGTKLYNESFREEGVQEVGSSTSYTMKGLVPGSTFEFQVFVSSVCGFGEPRRFPNRIETKMTAPMAPFVPQWTNMEVSELSVEINLWPVEQRNGPVSAYQVIVFKVSDCAQDLNRNNTNFCPFYVAAELKNNPVHEKSWKFTVGDGKSYGAFVNNELTRGEDYIVYQRALTDYNSQILEGDVSKIAMISIKPAESRVLFAAVIALSSIVFFSLIVNGTLIWRLRRAEPNNRTTIVNNGIPVPSGVHQASEPGVYMELQPRPSDGQPREPPEYQSLDDRRVTQDYYNMGVSEESLDEKGEVYENVE</sequence>
<proteinExistence type="predicted"/>
<dbReference type="SMART" id="SM00060">
    <property type="entry name" value="FN3"/>
    <property type="match status" value="3"/>
</dbReference>
<evidence type="ECO:0000313" key="15">
    <source>
        <dbReference type="Proteomes" id="UP000275408"/>
    </source>
</evidence>
<dbReference type="STRING" id="46731.A0A3M6URL4"/>
<dbReference type="SUPFAM" id="SSF49785">
    <property type="entry name" value="Galactose-binding domain-like"/>
    <property type="match status" value="4"/>
</dbReference>
<keyword evidence="4" id="KW-0732">Signal</keyword>
<feature type="domain" description="Fibronectin type-III" evidence="13">
    <location>
        <begin position="702"/>
        <end position="799"/>
    </location>
</feature>
<dbReference type="InterPro" id="IPR008979">
    <property type="entry name" value="Galactose-bd-like_sf"/>
</dbReference>
<comment type="caution">
    <text evidence="14">The sequence shown here is derived from an EMBL/GenBank/DDBJ whole genome shotgun (WGS) entry which is preliminary data.</text>
</comment>
<dbReference type="Proteomes" id="UP000275408">
    <property type="component" value="Unassembled WGS sequence"/>
</dbReference>
<dbReference type="Pfam" id="PF23144">
    <property type="entry name" value="Fn3_PTPRU"/>
    <property type="match status" value="1"/>
</dbReference>
<keyword evidence="6 11" id="KW-1133">Transmembrane helix</keyword>
<dbReference type="PROSITE" id="PS50853">
    <property type="entry name" value="FN3"/>
    <property type="match status" value="2"/>
</dbReference>
<evidence type="ECO:0000256" key="7">
    <source>
        <dbReference type="ARBA" id="ARBA00023136"/>
    </source>
</evidence>
<feature type="domain" description="F5/8 type C" evidence="12">
    <location>
        <begin position="355"/>
        <end position="500"/>
    </location>
</feature>
<feature type="region of interest" description="Disordered" evidence="10">
    <location>
        <begin position="992"/>
        <end position="1017"/>
    </location>
</feature>
<evidence type="ECO:0000313" key="14">
    <source>
        <dbReference type="EMBL" id="RMX56302.1"/>
    </source>
</evidence>
<dbReference type="InterPro" id="IPR003961">
    <property type="entry name" value="FN3_dom"/>
</dbReference>
<keyword evidence="2 11" id="KW-0812">Transmembrane</keyword>
<evidence type="ECO:0000256" key="2">
    <source>
        <dbReference type="ARBA" id="ARBA00022692"/>
    </source>
</evidence>
<dbReference type="GO" id="GO:0016020">
    <property type="term" value="C:membrane"/>
    <property type="evidence" value="ECO:0007669"/>
    <property type="project" value="UniProtKB-SubCell"/>
</dbReference>
<evidence type="ECO:0000256" key="1">
    <source>
        <dbReference type="ARBA" id="ARBA00004479"/>
    </source>
</evidence>
<dbReference type="SMART" id="SM00607">
    <property type="entry name" value="FTP"/>
    <property type="match status" value="1"/>
</dbReference>
<keyword evidence="7 11" id="KW-0472">Membrane</keyword>
<evidence type="ECO:0000256" key="11">
    <source>
        <dbReference type="SAM" id="Phobius"/>
    </source>
</evidence>
<dbReference type="Pfam" id="PF00041">
    <property type="entry name" value="fn3"/>
    <property type="match status" value="2"/>
</dbReference>
<evidence type="ECO:0000256" key="8">
    <source>
        <dbReference type="ARBA" id="ARBA00023157"/>
    </source>
</evidence>
<dbReference type="CDD" id="cd00063">
    <property type="entry name" value="FN3"/>
    <property type="match status" value="3"/>
</dbReference>
<dbReference type="SUPFAM" id="SSF49265">
    <property type="entry name" value="Fibronectin type III"/>
    <property type="match status" value="2"/>
</dbReference>
<feature type="transmembrane region" description="Helical" evidence="11">
    <location>
        <begin position="934"/>
        <end position="958"/>
    </location>
</feature>
<dbReference type="GO" id="GO:0046872">
    <property type="term" value="F:metal ion binding"/>
    <property type="evidence" value="ECO:0007669"/>
    <property type="project" value="UniProtKB-KW"/>
</dbReference>
<evidence type="ECO:0000256" key="3">
    <source>
        <dbReference type="ARBA" id="ARBA00022723"/>
    </source>
</evidence>
<dbReference type="OrthoDB" id="5979503at2759"/>
<dbReference type="CDD" id="cd00057">
    <property type="entry name" value="FA58C"/>
    <property type="match status" value="1"/>
</dbReference>
<organism evidence="14 15">
    <name type="scientific">Pocillopora damicornis</name>
    <name type="common">Cauliflower coral</name>
    <name type="synonym">Millepora damicornis</name>
    <dbReference type="NCBI Taxonomy" id="46731"/>
    <lineage>
        <taxon>Eukaryota</taxon>
        <taxon>Metazoa</taxon>
        <taxon>Cnidaria</taxon>
        <taxon>Anthozoa</taxon>
        <taxon>Hexacorallia</taxon>
        <taxon>Scleractinia</taxon>
        <taxon>Astrocoeniina</taxon>
        <taxon>Pocilloporidae</taxon>
        <taxon>Pocillopora</taxon>
    </lineage>
</organism>
<dbReference type="SMART" id="SM00231">
    <property type="entry name" value="FA58C"/>
    <property type="match status" value="1"/>
</dbReference>
<keyword evidence="3" id="KW-0479">Metal-binding</keyword>
<comment type="subcellular location">
    <subcellularLocation>
        <location evidence="1">Membrane</location>
        <topology evidence="1">Single-pass type I membrane protein</topology>
    </subcellularLocation>
</comment>
<dbReference type="PROSITE" id="PS50022">
    <property type="entry name" value="FA58C_3"/>
    <property type="match status" value="2"/>
</dbReference>
<dbReference type="InterPro" id="IPR036116">
    <property type="entry name" value="FN3_sf"/>
</dbReference>
<feature type="compositionally biased region" description="Basic and acidic residues" evidence="10">
    <location>
        <begin position="1002"/>
        <end position="1017"/>
    </location>
</feature>
<keyword evidence="15" id="KW-1185">Reference proteome</keyword>
<feature type="domain" description="F5/8 type C" evidence="12">
    <location>
        <begin position="1"/>
        <end position="111"/>
    </location>
</feature>
<dbReference type="InterPro" id="IPR013783">
    <property type="entry name" value="Ig-like_fold"/>
</dbReference>
<feature type="domain" description="Fibronectin type-III" evidence="13">
    <location>
        <begin position="599"/>
        <end position="701"/>
    </location>
</feature>
<evidence type="ECO:0000256" key="9">
    <source>
        <dbReference type="ARBA" id="ARBA00023180"/>
    </source>
</evidence>
<evidence type="ECO:0000256" key="4">
    <source>
        <dbReference type="ARBA" id="ARBA00022729"/>
    </source>
</evidence>
<dbReference type="InterPro" id="IPR000421">
    <property type="entry name" value="FA58C"/>
</dbReference>
<dbReference type="PANTHER" id="PTHR24543">
    <property type="entry name" value="MULTICOPPER OXIDASE-RELATED"/>
    <property type="match status" value="1"/>
</dbReference>
<evidence type="ECO:0000259" key="13">
    <source>
        <dbReference type="PROSITE" id="PS50853"/>
    </source>
</evidence>
<dbReference type="AlphaFoldDB" id="A0A3M6URL4"/>
<dbReference type="Gene3D" id="2.60.120.260">
    <property type="entry name" value="Galactose-binding domain-like"/>
    <property type="match status" value="3"/>
</dbReference>
<dbReference type="Gene3D" id="2.60.40.10">
    <property type="entry name" value="Immunoglobulins"/>
    <property type="match status" value="3"/>
</dbReference>
<keyword evidence="9" id="KW-0325">Glycoprotein</keyword>
<protein>
    <submittedName>
        <fullName evidence="14">Uncharacterized protein</fullName>
    </submittedName>
</protein>
<accession>A0A3M6URL4</accession>
<keyword evidence="5" id="KW-0106">Calcium</keyword>
<evidence type="ECO:0000256" key="10">
    <source>
        <dbReference type="SAM" id="MobiDB-lite"/>
    </source>
</evidence>
<evidence type="ECO:0000259" key="12">
    <source>
        <dbReference type="PROSITE" id="PS50022"/>
    </source>
</evidence>
<keyword evidence="8" id="KW-1015">Disulfide bond</keyword>
<dbReference type="Pfam" id="PF00754">
    <property type="entry name" value="F5_F8_type_C"/>
    <property type="match status" value="2"/>
</dbReference>
<evidence type="ECO:0000256" key="5">
    <source>
        <dbReference type="ARBA" id="ARBA00022837"/>
    </source>
</evidence>
<dbReference type="InterPro" id="IPR057598">
    <property type="entry name" value="Fn3_PTPRU"/>
</dbReference>
<dbReference type="Pfam" id="PF22633">
    <property type="entry name" value="F5_F8_type_C_2"/>
    <property type="match status" value="1"/>
</dbReference>